<keyword evidence="1" id="KW-1133">Transmembrane helix</keyword>
<sequence length="137" mass="15627">MNALANFFLNGKTLGVVKEVGKMALKFASEKVAAHTIEKTTQSLKRAPQLLEDYLEQKKDKYLSDAKTEAEKFFASQLAILELRIDQKIAEIEKKLDERIEKELKYKLRILIYTLLAVSIMGLVSLGYLYTKKKIGL</sequence>
<evidence type="ECO:0000313" key="3">
    <source>
        <dbReference type="Proteomes" id="UP000772181"/>
    </source>
</evidence>
<accession>A0A933GLE2</accession>
<reference evidence="2" key="1">
    <citation type="submission" date="2020-07" db="EMBL/GenBank/DDBJ databases">
        <title>Huge and variable diversity of episymbiotic CPR bacteria and DPANN archaea in groundwater ecosystems.</title>
        <authorList>
            <person name="He C.Y."/>
            <person name="Keren R."/>
            <person name="Whittaker M."/>
            <person name="Farag I.F."/>
            <person name="Doudna J."/>
            <person name="Cate J.H.D."/>
            <person name="Banfield J.F."/>
        </authorList>
    </citation>
    <scope>NUCLEOTIDE SEQUENCE</scope>
    <source>
        <strain evidence="2">NC_groundwater_1482_Ag_S-0.65um_47_24</strain>
    </source>
</reference>
<keyword evidence="1" id="KW-0472">Membrane</keyword>
<gene>
    <name evidence="2" type="ORF">HY730_03915</name>
</gene>
<evidence type="ECO:0000313" key="2">
    <source>
        <dbReference type="EMBL" id="MBI4595508.1"/>
    </source>
</evidence>
<protein>
    <submittedName>
        <fullName evidence="2">Uncharacterized protein</fullName>
    </submittedName>
</protein>
<organism evidence="2 3">
    <name type="scientific">Tectimicrobiota bacterium</name>
    <dbReference type="NCBI Taxonomy" id="2528274"/>
    <lineage>
        <taxon>Bacteria</taxon>
        <taxon>Pseudomonadati</taxon>
        <taxon>Nitrospinota/Tectimicrobiota group</taxon>
        <taxon>Candidatus Tectimicrobiota</taxon>
    </lineage>
</organism>
<comment type="caution">
    <text evidence="2">The sequence shown here is derived from an EMBL/GenBank/DDBJ whole genome shotgun (WGS) entry which is preliminary data.</text>
</comment>
<dbReference type="Proteomes" id="UP000772181">
    <property type="component" value="Unassembled WGS sequence"/>
</dbReference>
<proteinExistence type="predicted"/>
<evidence type="ECO:0000256" key="1">
    <source>
        <dbReference type="SAM" id="Phobius"/>
    </source>
</evidence>
<dbReference type="AlphaFoldDB" id="A0A933GLE2"/>
<feature type="transmembrane region" description="Helical" evidence="1">
    <location>
        <begin position="110"/>
        <end position="130"/>
    </location>
</feature>
<dbReference type="EMBL" id="JACQWF010000176">
    <property type="protein sequence ID" value="MBI4595508.1"/>
    <property type="molecule type" value="Genomic_DNA"/>
</dbReference>
<keyword evidence="1" id="KW-0812">Transmembrane</keyword>
<name>A0A933GLE2_UNCTE</name>